<sequence>MQLPQLSDSLTIDTDVHLAKSISPRYDMIIGRDLMRELDIKLDFEHNMIEYQNLSISMTEINKLDALNDLQFITGIKEPLSTAEAVERVSKILDAKYAPVTPDQILNNSSHLSDDQKRTLKPILEKYVKLFDGTLGKWKGVQHKLELKDPNSPPFRCRPYPVPVKNKQTLMLEIIRITETLIGEMLLYGHLIAAKLLAVKVKYCDAVSQRQV</sequence>
<dbReference type="Proteomes" id="UP001295423">
    <property type="component" value="Unassembled WGS sequence"/>
</dbReference>
<evidence type="ECO:0000313" key="1">
    <source>
        <dbReference type="EMBL" id="CAJ1936786.1"/>
    </source>
</evidence>
<reference evidence="1" key="1">
    <citation type="submission" date="2023-08" db="EMBL/GenBank/DDBJ databases">
        <authorList>
            <person name="Audoor S."/>
            <person name="Bilcke G."/>
        </authorList>
    </citation>
    <scope>NUCLEOTIDE SEQUENCE</scope>
</reference>
<evidence type="ECO:0000313" key="2">
    <source>
        <dbReference type="Proteomes" id="UP001295423"/>
    </source>
</evidence>
<protein>
    <submittedName>
        <fullName evidence="1">Uncharacterized protein</fullName>
    </submittedName>
</protein>
<gene>
    <name evidence="1" type="ORF">CYCCA115_LOCUS5366</name>
</gene>
<dbReference type="EMBL" id="CAKOGP040000558">
    <property type="protein sequence ID" value="CAJ1936786.1"/>
    <property type="molecule type" value="Genomic_DNA"/>
</dbReference>
<accession>A0AAD2CKE7</accession>
<comment type="caution">
    <text evidence="1">The sequence shown here is derived from an EMBL/GenBank/DDBJ whole genome shotgun (WGS) entry which is preliminary data.</text>
</comment>
<name>A0AAD2CKE7_9STRA</name>
<keyword evidence="2" id="KW-1185">Reference proteome</keyword>
<organism evidence="1 2">
    <name type="scientific">Cylindrotheca closterium</name>
    <dbReference type="NCBI Taxonomy" id="2856"/>
    <lineage>
        <taxon>Eukaryota</taxon>
        <taxon>Sar</taxon>
        <taxon>Stramenopiles</taxon>
        <taxon>Ochrophyta</taxon>
        <taxon>Bacillariophyta</taxon>
        <taxon>Bacillariophyceae</taxon>
        <taxon>Bacillariophycidae</taxon>
        <taxon>Bacillariales</taxon>
        <taxon>Bacillariaceae</taxon>
        <taxon>Cylindrotheca</taxon>
    </lineage>
</organism>
<proteinExistence type="predicted"/>
<dbReference type="AlphaFoldDB" id="A0AAD2CKE7"/>